<dbReference type="RefSeq" id="XP_070869286.1">
    <property type="nucleotide sequence ID" value="XM_071009050.1"/>
</dbReference>
<name>A0ABR4DJT8_9PEZI</name>
<reference evidence="1 2" key="1">
    <citation type="journal article" date="2024" name="Commun. Biol.">
        <title>Comparative genomic analysis of thermophilic fungi reveals convergent evolutionary adaptations and gene losses.</title>
        <authorList>
            <person name="Steindorff A.S."/>
            <person name="Aguilar-Pontes M.V."/>
            <person name="Robinson A.J."/>
            <person name="Andreopoulos B."/>
            <person name="LaButti K."/>
            <person name="Kuo A."/>
            <person name="Mondo S."/>
            <person name="Riley R."/>
            <person name="Otillar R."/>
            <person name="Haridas S."/>
            <person name="Lipzen A."/>
            <person name="Grimwood J."/>
            <person name="Schmutz J."/>
            <person name="Clum A."/>
            <person name="Reid I.D."/>
            <person name="Moisan M.C."/>
            <person name="Butler G."/>
            <person name="Nguyen T.T.M."/>
            <person name="Dewar K."/>
            <person name="Conant G."/>
            <person name="Drula E."/>
            <person name="Henrissat B."/>
            <person name="Hansel C."/>
            <person name="Singer S."/>
            <person name="Hutchinson M.I."/>
            <person name="de Vries R.P."/>
            <person name="Natvig D.O."/>
            <person name="Powell A.J."/>
            <person name="Tsang A."/>
            <person name="Grigoriev I.V."/>
        </authorList>
    </citation>
    <scope>NUCLEOTIDE SEQUENCE [LARGE SCALE GENOMIC DNA]</scope>
    <source>
        <strain evidence="1 2">ATCC 22073</strain>
    </source>
</reference>
<evidence type="ECO:0000313" key="1">
    <source>
        <dbReference type="EMBL" id="KAL2270562.1"/>
    </source>
</evidence>
<evidence type="ECO:0000313" key="2">
    <source>
        <dbReference type="Proteomes" id="UP001600064"/>
    </source>
</evidence>
<comment type="caution">
    <text evidence="1">The sequence shown here is derived from an EMBL/GenBank/DDBJ whole genome shotgun (WGS) entry which is preliminary data.</text>
</comment>
<gene>
    <name evidence="1" type="ORF">VTJ83DRAFT_2746</name>
</gene>
<dbReference type="Proteomes" id="UP001600064">
    <property type="component" value="Unassembled WGS sequence"/>
</dbReference>
<protein>
    <submittedName>
        <fullName evidence="1">Uncharacterized protein</fullName>
    </submittedName>
</protein>
<keyword evidence="2" id="KW-1185">Reference proteome</keyword>
<dbReference type="EMBL" id="JAZGUE010000002">
    <property type="protein sequence ID" value="KAL2270562.1"/>
    <property type="molecule type" value="Genomic_DNA"/>
</dbReference>
<sequence length="211" mass="23435">MLNMFDSSLHATIPLLINLHYTVHWATTSATAMTAREPTSPAKQYYSQRFPPVTFAADAVNLANDTGFGGSSRESWWGFSPPSPLGFLRSIDEACLARVRAALRHTPYAFDMPINYEIERWFVWTGLGGDEGKRWEGVDGDDGNEYGGVPRLDSTAARVNIRGLTAAELVCQLRMVAARGWRDMVRVEMAVEIEARAPREKRPGESLARGD</sequence>
<organism evidence="1 2">
    <name type="scientific">Remersonia thermophila</name>
    <dbReference type="NCBI Taxonomy" id="72144"/>
    <lineage>
        <taxon>Eukaryota</taxon>
        <taxon>Fungi</taxon>
        <taxon>Dikarya</taxon>
        <taxon>Ascomycota</taxon>
        <taxon>Pezizomycotina</taxon>
        <taxon>Sordariomycetes</taxon>
        <taxon>Sordariomycetidae</taxon>
        <taxon>Sordariales</taxon>
        <taxon>Sordariales incertae sedis</taxon>
        <taxon>Remersonia</taxon>
    </lineage>
</organism>
<proteinExistence type="predicted"/>
<dbReference type="GeneID" id="98123694"/>
<accession>A0ABR4DJT8</accession>